<dbReference type="RefSeq" id="WP_009304638.1">
    <property type="nucleotide sequence ID" value="NZ_AP025575.1"/>
</dbReference>
<evidence type="ECO:0000256" key="2">
    <source>
        <dbReference type="SAM" id="Phobius"/>
    </source>
</evidence>
<evidence type="ECO:0000313" key="3">
    <source>
        <dbReference type="EMBL" id="MVN32326.1"/>
    </source>
</evidence>
<proteinExistence type="predicted"/>
<dbReference type="EMBL" id="PPUQ01000001">
    <property type="protein sequence ID" value="RDC41544.1"/>
    <property type="molecule type" value="Genomic_DNA"/>
</dbReference>
<evidence type="ECO:0000313" key="8">
    <source>
        <dbReference type="Proteomes" id="UP000253857"/>
    </source>
</evidence>
<dbReference type="GeneID" id="69510647"/>
<dbReference type="Proteomes" id="UP000253857">
    <property type="component" value="Unassembled WGS sequence"/>
</dbReference>
<feature type="transmembrane region" description="Helical" evidence="2">
    <location>
        <begin position="57"/>
        <end position="74"/>
    </location>
</feature>
<evidence type="ECO:0000313" key="4">
    <source>
        <dbReference type="EMBL" id="RDB77307.1"/>
    </source>
</evidence>
<gene>
    <name evidence="6" type="ORF">C1853_00380</name>
    <name evidence="5" type="ORF">C1871_02945</name>
    <name evidence="4" type="ORF">C1872_11245</name>
    <name evidence="3" type="ORF">GO726_03960</name>
</gene>
<sequence length="90" mass="9626">MNDESERIEQGSHPEREEGNGARTAATALVAFGTLVLLFAAAVVVFLLIAELTRGQWMLAGSAVVVLAFLLWLGNRLVHVAANQNKNPLG</sequence>
<dbReference type="EMBL" id="PPTX01000018">
    <property type="protein sequence ID" value="RDB77307.1"/>
    <property type="molecule type" value="Genomic_DNA"/>
</dbReference>
<reference evidence="3 10" key="2">
    <citation type="submission" date="2019-11" db="EMBL/GenBank/DDBJ databases">
        <title>Whole genome shotgun sequencing (WGS) data from Adlercreutzia equolifaciens ResAG-91, Eggerthella lenta MRI-F36, MRI-F37, MRI-F40, ResAG-49, ResAG-88, ResAG-121, ResAG-145, and Gordonibacter sp. ResAG-5, ResAG-26, ResAG-43, ResAG-50, ResAG-59.</title>
        <authorList>
            <person name="Stoll D.A."/>
            <person name="Danylec N."/>
            <person name="Franz C.M.A.P."/>
            <person name="Huch M."/>
        </authorList>
    </citation>
    <scope>NUCLEOTIDE SEQUENCE [LARGE SCALE GENOMIC DNA]</scope>
    <source>
        <strain evidence="3 10">ResAG-88</strain>
    </source>
</reference>
<feature type="compositionally biased region" description="Basic and acidic residues" evidence="1">
    <location>
        <begin position="1"/>
        <end position="20"/>
    </location>
</feature>
<evidence type="ECO:0000256" key="1">
    <source>
        <dbReference type="SAM" id="MobiDB-lite"/>
    </source>
</evidence>
<dbReference type="EMBL" id="PPTY01000002">
    <property type="protein sequence ID" value="RDB88406.1"/>
    <property type="molecule type" value="Genomic_DNA"/>
</dbReference>
<keyword evidence="2" id="KW-0812">Transmembrane</keyword>
<evidence type="ECO:0000313" key="6">
    <source>
        <dbReference type="EMBL" id="RDC41544.1"/>
    </source>
</evidence>
<dbReference type="Proteomes" id="UP000436429">
    <property type="component" value="Unassembled WGS sequence"/>
</dbReference>
<accession>A0A369MPB8</accession>
<feature type="region of interest" description="Disordered" evidence="1">
    <location>
        <begin position="1"/>
        <end position="21"/>
    </location>
</feature>
<dbReference type="OMA" id="LTRGQWM"/>
<evidence type="ECO:0000313" key="10">
    <source>
        <dbReference type="Proteomes" id="UP000436429"/>
    </source>
</evidence>
<keyword evidence="2" id="KW-0472">Membrane</keyword>
<name>A0A369MPB8_EGGLN</name>
<evidence type="ECO:0000313" key="5">
    <source>
        <dbReference type="EMBL" id="RDB88406.1"/>
    </source>
</evidence>
<evidence type="ECO:0000313" key="7">
    <source>
        <dbReference type="Proteomes" id="UP000253752"/>
    </source>
</evidence>
<organism evidence="4 7">
    <name type="scientific">Eggerthella lenta</name>
    <name type="common">Eubacterium lentum</name>
    <dbReference type="NCBI Taxonomy" id="84112"/>
    <lineage>
        <taxon>Bacteria</taxon>
        <taxon>Bacillati</taxon>
        <taxon>Actinomycetota</taxon>
        <taxon>Coriobacteriia</taxon>
        <taxon>Eggerthellales</taxon>
        <taxon>Eggerthellaceae</taxon>
        <taxon>Eggerthella</taxon>
    </lineage>
</organism>
<reference evidence="7 8" key="1">
    <citation type="journal article" date="2018" name="Elife">
        <title>Discovery and characterization of a prevalent human gut bacterial enzyme sufficient for the inactivation of a family of plant toxins.</title>
        <authorList>
            <person name="Koppel N."/>
            <person name="Bisanz J.E."/>
            <person name="Pandelia M.E."/>
            <person name="Turnbaugh P.J."/>
            <person name="Balskus E.P."/>
        </authorList>
    </citation>
    <scope>NUCLEOTIDE SEQUENCE [LARGE SCALE GENOMIC DNA]</scope>
    <source>
        <strain evidence="6 9">16A</strain>
        <strain evidence="5 8">FAA1-1-60AUCSF</strain>
        <strain evidence="4 7">MR1 #12</strain>
    </source>
</reference>
<dbReference type="AlphaFoldDB" id="A0A369MPB8"/>
<evidence type="ECO:0000313" key="9">
    <source>
        <dbReference type="Proteomes" id="UP000253915"/>
    </source>
</evidence>
<feature type="transmembrane region" description="Helical" evidence="2">
    <location>
        <begin position="25"/>
        <end position="50"/>
    </location>
</feature>
<keyword evidence="2" id="KW-1133">Transmembrane helix</keyword>
<protein>
    <submittedName>
        <fullName evidence="4">Uncharacterized protein</fullName>
    </submittedName>
</protein>
<comment type="caution">
    <text evidence="4">The sequence shown here is derived from an EMBL/GenBank/DDBJ whole genome shotgun (WGS) entry which is preliminary data.</text>
</comment>
<dbReference type="EMBL" id="WPOM01000006">
    <property type="protein sequence ID" value="MVN32326.1"/>
    <property type="molecule type" value="Genomic_DNA"/>
</dbReference>
<dbReference type="Proteomes" id="UP000253752">
    <property type="component" value="Unassembled WGS sequence"/>
</dbReference>
<dbReference type="Proteomes" id="UP000253915">
    <property type="component" value="Unassembled WGS sequence"/>
</dbReference>